<sequence>MDTERVRVRRVFHVARADFYQRLRSRQVLVVLAVIASLGYLVNVGTVELFYLDSSNGETVQYTGEPTLAYIGLTAGMTGASVLLVLGYYLLAGSLERDRTHDVDRLAASTGVATRTVLVGKWVSHVGYVAVVLGTLGVAAVINHHVHGTGTTDPVWILGAVFLLGLPVGCLVAGVTLLFHTDYCNDLPAQPPPGSRLCRK</sequence>
<evidence type="ECO:0008006" key="4">
    <source>
        <dbReference type="Google" id="ProtNLM"/>
    </source>
</evidence>
<evidence type="ECO:0000313" key="3">
    <source>
        <dbReference type="Proteomes" id="UP000182829"/>
    </source>
</evidence>
<organism evidence="2 3">
    <name type="scientific">Natronobacterium gregoryi</name>
    <dbReference type="NCBI Taxonomy" id="44930"/>
    <lineage>
        <taxon>Archaea</taxon>
        <taxon>Methanobacteriati</taxon>
        <taxon>Methanobacteriota</taxon>
        <taxon>Stenosarchaea group</taxon>
        <taxon>Halobacteria</taxon>
        <taxon>Halobacteriales</taxon>
        <taxon>Natrialbaceae</taxon>
        <taxon>Natronobacterium</taxon>
    </lineage>
</organism>
<gene>
    <name evidence="2" type="ORF">SAMN05443661_11163</name>
</gene>
<dbReference type="Proteomes" id="UP000182829">
    <property type="component" value="Unassembled WGS sequence"/>
</dbReference>
<evidence type="ECO:0000256" key="1">
    <source>
        <dbReference type="SAM" id="Phobius"/>
    </source>
</evidence>
<dbReference type="RefSeq" id="WP_231990865.1">
    <property type="nucleotide sequence ID" value="NZ_FORO01000011.1"/>
</dbReference>
<accession>A0A1I3MWR9</accession>
<keyword evidence="1" id="KW-0472">Membrane</keyword>
<feature type="transmembrane region" description="Helical" evidence="1">
    <location>
        <begin position="28"/>
        <end position="47"/>
    </location>
</feature>
<feature type="transmembrane region" description="Helical" evidence="1">
    <location>
        <begin position="67"/>
        <end position="91"/>
    </location>
</feature>
<dbReference type="EMBL" id="FORO01000011">
    <property type="protein sequence ID" value="SFJ01205.1"/>
    <property type="molecule type" value="Genomic_DNA"/>
</dbReference>
<feature type="transmembrane region" description="Helical" evidence="1">
    <location>
        <begin position="155"/>
        <end position="179"/>
    </location>
</feature>
<proteinExistence type="predicted"/>
<feature type="transmembrane region" description="Helical" evidence="1">
    <location>
        <begin position="125"/>
        <end position="143"/>
    </location>
</feature>
<reference evidence="2 3" key="1">
    <citation type="submission" date="2016-10" db="EMBL/GenBank/DDBJ databases">
        <authorList>
            <person name="de Groot N.N."/>
        </authorList>
    </citation>
    <scope>NUCLEOTIDE SEQUENCE [LARGE SCALE GENOMIC DNA]</scope>
    <source>
        <strain evidence="2 3">SP2</strain>
    </source>
</reference>
<protein>
    <recommendedName>
        <fullName evidence="4">ABC transporter permease</fullName>
    </recommendedName>
</protein>
<name>A0A1I3MWR9_9EURY</name>
<keyword evidence="1" id="KW-1133">Transmembrane helix</keyword>
<keyword evidence="1" id="KW-0812">Transmembrane</keyword>
<dbReference type="GeneID" id="71764900"/>
<evidence type="ECO:0000313" key="2">
    <source>
        <dbReference type="EMBL" id="SFJ01205.1"/>
    </source>
</evidence>
<dbReference type="AlphaFoldDB" id="A0A1I3MWR9"/>